<sequence>MLRDFCARRAVYYAALPGLARYGLGWLHHTLATHGAALALRAA</sequence>
<gene>
    <name evidence="1" type="ORF">ACFOW6_05015</name>
</gene>
<protein>
    <submittedName>
        <fullName evidence="1">Uncharacterized protein</fullName>
    </submittedName>
</protein>
<evidence type="ECO:0000313" key="2">
    <source>
        <dbReference type="Proteomes" id="UP001595799"/>
    </source>
</evidence>
<dbReference type="EMBL" id="JBHSCW010000003">
    <property type="protein sequence ID" value="MFC4350898.1"/>
    <property type="molecule type" value="Genomic_DNA"/>
</dbReference>
<dbReference type="Proteomes" id="UP001595799">
    <property type="component" value="Unassembled WGS sequence"/>
</dbReference>
<keyword evidence="2" id="KW-1185">Reference proteome</keyword>
<reference evidence="2" key="1">
    <citation type="journal article" date="2019" name="Int. J. Syst. Evol. Microbiol.">
        <title>The Global Catalogue of Microorganisms (GCM) 10K type strain sequencing project: providing services to taxonomists for standard genome sequencing and annotation.</title>
        <authorList>
            <consortium name="The Broad Institute Genomics Platform"/>
            <consortium name="The Broad Institute Genome Sequencing Center for Infectious Disease"/>
            <person name="Wu L."/>
            <person name="Ma J."/>
        </authorList>
    </citation>
    <scope>NUCLEOTIDE SEQUENCE [LARGE SCALE GENOMIC DNA]</scope>
    <source>
        <strain evidence="2">CECT 8472</strain>
    </source>
</reference>
<dbReference type="RefSeq" id="WP_382421243.1">
    <property type="nucleotide sequence ID" value="NZ_JBHSCW010000003.1"/>
</dbReference>
<proteinExistence type="predicted"/>
<name>A0ABV8UJB8_9PROT</name>
<organism evidence="1 2">
    <name type="scientific">Fodinicurvata halophila</name>
    <dbReference type="NCBI Taxonomy" id="1419723"/>
    <lineage>
        <taxon>Bacteria</taxon>
        <taxon>Pseudomonadati</taxon>
        <taxon>Pseudomonadota</taxon>
        <taxon>Alphaproteobacteria</taxon>
        <taxon>Rhodospirillales</taxon>
        <taxon>Rhodovibrionaceae</taxon>
        <taxon>Fodinicurvata</taxon>
    </lineage>
</organism>
<evidence type="ECO:0000313" key="1">
    <source>
        <dbReference type="EMBL" id="MFC4350898.1"/>
    </source>
</evidence>
<comment type="caution">
    <text evidence="1">The sequence shown here is derived from an EMBL/GenBank/DDBJ whole genome shotgun (WGS) entry which is preliminary data.</text>
</comment>
<accession>A0ABV8UJB8</accession>